<keyword evidence="2" id="KW-0378">Hydrolase</keyword>
<evidence type="ECO:0000313" key="2">
    <source>
        <dbReference type="EMBL" id="WND16551.1"/>
    </source>
</evidence>
<gene>
    <name evidence="2" type="ORF">RI060_03905</name>
</gene>
<dbReference type="InterPro" id="IPR002921">
    <property type="entry name" value="Fungal_lipase-type"/>
</dbReference>
<dbReference type="EC" id="3.1.1.-" evidence="2"/>
<dbReference type="SUPFAM" id="SSF53474">
    <property type="entry name" value="alpha/beta-Hydrolases"/>
    <property type="match status" value="1"/>
</dbReference>
<keyword evidence="3" id="KW-1185">Reference proteome</keyword>
<reference evidence="2 3" key="1">
    <citation type="submission" date="2023-09" db="EMBL/GenBank/DDBJ databases">
        <title>The genome sequence of Streptomyces anthocyanicus.</title>
        <authorList>
            <person name="Mo P."/>
        </authorList>
    </citation>
    <scope>NUCLEOTIDE SEQUENCE [LARGE SCALE GENOMIC DNA]</scope>
    <source>
        <strain evidence="2 3">JCM 4387</strain>
    </source>
</reference>
<dbReference type="CDD" id="cd00519">
    <property type="entry name" value="Lipase_3"/>
    <property type="match status" value="1"/>
</dbReference>
<dbReference type="EMBL" id="CP134213">
    <property type="protein sequence ID" value="WND16551.1"/>
    <property type="molecule type" value="Genomic_DNA"/>
</dbReference>
<accession>A0ABY9U893</accession>
<name>A0ABY9U893_STRVL</name>
<dbReference type="Proteomes" id="UP001249394">
    <property type="component" value="Chromosome"/>
</dbReference>
<dbReference type="InterPro" id="IPR029058">
    <property type="entry name" value="AB_hydrolase_fold"/>
</dbReference>
<protein>
    <submittedName>
        <fullName evidence="2">Lipase family protein</fullName>
        <ecNumber evidence="2">3.1.1.-</ecNumber>
    </submittedName>
</protein>
<organism evidence="2 3">
    <name type="scientific">Streptomyces violaceus</name>
    <name type="common">Streptomyces venezuelae</name>
    <dbReference type="NCBI Taxonomy" id="1936"/>
    <lineage>
        <taxon>Bacteria</taxon>
        <taxon>Bacillati</taxon>
        <taxon>Actinomycetota</taxon>
        <taxon>Actinomycetes</taxon>
        <taxon>Kitasatosporales</taxon>
        <taxon>Streptomycetaceae</taxon>
        <taxon>Streptomyces</taxon>
    </lineage>
</organism>
<sequence>MSAPQSIDHSVTGYSLQHAYWMARASDLAYKDRATIEQQARKWGFDRVLHHETRFTPPFPLEDTQAYTMASDRMIVIGFRGTEPVQIRDWLTDAVTPPVPGPAGTGYIHHGFGEALESIFPTVRDGLAELRDQEQSVWFTGHSLGGALAMLAGCRMYLEEPRLRADGVYTFGQPRTCDRLLAKACNKGFKDRLYRFVNNNDIVPQMPPEPAFTHVDSLRYIDSKGKVHTTLPFVPGLVDRVGGMTADAFAPASDGVRDHFVNNYVRALERNLA</sequence>
<dbReference type="Pfam" id="PF01764">
    <property type="entry name" value="Lipase_3"/>
    <property type="match status" value="1"/>
</dbReference>
<dbReference type="InterPro" id="IPR051218">
    <property type="entry name" value="Sec_MonoDiacylglyc_Lipase"/>
</dbReference>
<evidence type="ECO:0000313" key="3">
    <source>
        <dbReference type="Proteomes" id="UP001249394"/>
    </source>
</evidence>
<evidence type="ECO:0000259" key="1">
    <source>
        <dbReference type="Pfam" id="PF01764"/>
    </source>
</evidence>
<dbReference type="PANTHER" id="PTHR45856:SF24">
    <property type="entry name" value="FUNGAL LIPASE-LIKE DOMAIN-CONTAINING PROTEIN"/>
    <property type="match status" value="1"/>
</dbReference>
<feature type="domain" description="Fungal lipase-type" evidence="1">
    <location>
        <begin position="76"/>
        <end position="209"/>
    </location>
</feature>
<dbReference type="GO" id="GO:0016787">
    <property type="term" value="F:hydrolase activity"/>
    <property type="evidence" value="ECO:0007669"/>
    <property type="project" value="UniProtKB-KW"/>
</dbReference>
<proteinExistence type="predicted"/>
<dbReference type="PANTHER" id="PTHR45856">
    <property type="entry name" value="ALPHA/BETA-HYDROLASES SUPERFAMILY PROTEIN"/>
    <property type="match status" value="1"/>
</dbReference>
<dbReference type="Gene3D" id="3.40.50.1820">
    <property type="entry name" value="alpha/beta hydrolase"/>
    <property type="match status" value="1"/>
</dbReference>